<feature type="compositionally biased region" description="Polar residues" evidence="1">
    <location>
        <begin position="18"/>
        <end position="27"/>
    </location>
</feature>
<organism evidence="3">
    <name type="scientific">Porphyromonas phage phage025a_SJD11</name>
    <dbReference type="NCBI Taxonomy" id="3154115"/>
    <lineage>
        <taxon>Viruses</taxon>
        <taxon>Duplodnaviria</taxon>
        <taxon>Heunggongvirae</taxon>
        <taxon>Uroviricota</taxon>
        <taxon>Caudoviricetes</taxon>
        <taxon>Nixviridae</taxon>
        <taxon>Haasevirus</taxon>
        <taxon>Haasevirus pging00R</taxon>
    </lineage>
</organism>
<feature type="transmembrane region" description="Helical" evidence="2">
    <location>
        <begin position="68"/>
        <end position="89"/>
    </location>
</feature>
<reference evidence="3" key="1">
    <citation type="journal article" date="2023" name="Microbiome">
        <title>Phages are unrecognized players in the ecology of the oral pathogen Porphyromonas gingivalis.</title>
        <authorList>
            <person name="Matrishin C.B."/>
            <person name="Haase E.M."/>
            <person name="Dewhirst F.E."/>
            <person name="Mark Welch J.L."/>
            <person name="Miranda-Sanchez F."/>
            <person name="Chen T."/>
            <person name="MacFarland D.C."/>
            <person name="Kauffman K.M."/>
        </authorList>
    </citation>
    <scope>NUCLEOTIDE SEQUENCE</scope>
</reference>
<evidence type="ECO:0008006" key="4">
    <source>
        <dbReference type="Google" id="ProtNLM"/>
    </source>
</evidence>
<feature type="transmembrane region" description="Helical" evidence="2">
    <location>
        <begin position="127"/>
        <end position="150"/>
    </location>
</feature>
<accession>A0AAT9JDR7</accession>
<evidence type="ECO:0000256" key="2">
    <source>
        <dbReference type="SAM" id="Phobius"/>
    </source>
</evidence>
<reference evidence="3" key="2">
    <citation type="submission" date="2024-05" db="EMBL/GenBank/DDBJ databases">
        <authorList>
            <person name="Matrishin C.B."/>
            <person name="Kauffman K.M."/>
        </authorList>
    </citation>
    <scope>NUCLEOTIDE SEQUENCE</scope>
</reference>
<feature type="region of interest" description="Disordered" evidence="1">
    <location>
        <begin position="1"/>
        <end position="27"/>
    </location>
</feature>
<protein>
    <recommendedName>
        <fullName evidence="4">Transmembrane protein</fullName>
    </recommendedName>
</protein>
<proteinExistence type="predicted"/>
<keyword evidence="2" id="KW-1133">Transmembrane helix</keyword>
<feature type="compositionally biased region" description="Polar residues" evidence="1">
    <location>
        <begin position="1"/>
        <end position="11"/>
    </location>
</feature>
<evidence type="ECO:0000313" key="3">
    <source>
        <dbReference type="EMBL" id="DBA55937.1"/>
    </source>
</evidence>
<dbReference type="EMBL" id="BK068106">
    <property type="protein sequence ID" value="DBA55937.1"/>
    <property type="molecule type" value="Genomic_DNA"/>
</dbReference>
<feature type="transmembrane region" description="Helical" evidence="2">
    <location>
        <begin position="101"/>
        <end position="121"/>
    </location>
</feature>
<keyword evidence="2" id="KW-0472">Membrane</keyword>
<keyword evidence="2" id="KW-0812">Transmembrane</keyword>
<feature type="transmembrane region" description="Helical" evidence="2">
    <location>
        <begin position="44"/>
        <end position="62"/>
    </location>
</feature>
<sequence>MSSRLSSTNSRAKYVSRSGKTYPQSTTNHKKNIEDMWNLTLRQFIAALVYLISNILVTLYLTTEVPELSDAFWCVFGYSAIAALIAAVLRSELPNRIGFLPQNLGQWIFFISFSSLTFFWLMFVHPIWLFIAIPLIIIFQKVVFLLIRVVTALF</sequence>
<evidence type="ECO:0000256" key="1">
    <source>
        <dbReference type="SAM" id="MobiDB-lite"/>
    </source>
</evidence>
<name>A0AAT9JDR7_9CAUD</name>